<dbReference type="Gramene" id="HORVU.MOREX.r3.4HG0344350.1">
    <property type="protein sequence ID" value="HORVU.MOREX.r3.4HG0344350.1"/>
    <property type="gene ID" value="HORVU.MOREX.r3.4HG0344350"/>
</dbReference>
<evidence type="ECO:0000256" key="2">
    <source>
        <dbReference type="ARBA" id="ARBA00022771"/>
    </source>
</evidence>
<dbReference type="PROSITE" id="PS01358">
    <property type="entry name" value="ZF_RANBP2_1"/>
    <property type="match status" value="1"/>
</dbReference>
<organism evidence="5 6">
    <name type="scientific">Hordeum vulgare subsp. vulgare</name>
    <name type="common">Domesticated barley</name>
    <dbReference type="NCBI Taxonomy" id="112509"/>
    <lineage>
        <taxon>Eukaryota</taxon>
        <taxon>Viridiplantae</taxon>
        <taxon>Streptophyta</taxon>
        <taxon>Embryophyta</taxon>
        <taxon>Tracheophyta</taxon>
        <taxon>Spermatophyta</taxon>
        <taxon>Magnoliopsida</taxon>
        <taxon>Liliopsida</taxon>
        <taxon>Poales</taxon>
        <taxon>Poaceae</taxon>
        <taxon>BOP clade</taxon>
        <taxon>Pooideae</taxon>
        <taxon>Triticodae</taxon>
        <taxon>Triticeae</taxon>
        <taxon>Hordeinae</taxon>
        <taxon>Hordeum</taxon>
    </lineage>
</organism>
<proteinExistence type="predicted"/>
<dbReference type="AlphaFoldDB" id="A0A8I6XG26"/>
<evidence type="ECO:0000313" key="5">
    <source>
        <dbReference type="EnsemblPlants" id="HORVU.MOREX.r3.4HG0344350.1"/>
    </source>
</evidence>
<dbReference type="GO" id="GO:0008270">
    <property type="term" value="F:zinc ion binding"/>
    <property type="evidence" value="ECO:0007669"/>
    <property type="project" value="UniProtKB-KW"/>
</dbReference>
<keyword evidence="2" id="KW-0863">Zinc-finger</keyword>
<feature type="domain" description="RanBP2-type" evidence="4">
    <location>
        <begin position="22"/>
        <end position="41"/>
    </location>
</feature>
<protein>
    <recommendedName>
        <fullName evidence="4">RanBP2-type domain-containing protein</fullName>
    </recommendedName>
</protein>
<dbReference type="EnsemblPlants" id="HORVU.MOREX.r3.4HG0344350.1">
    <property type="protein sequence ID" value="HORVU.MOREX.r3.4HG0344350.1"/>
    <property type="gene ID" value="HORVU.MOREX.r3.4HG0344350"/>
</dbReference>
<evidence type="ECO:0000256" key="3">
    <source>
        <dbReference type="ARBA" id="ARBA00022833"/>
    </source>
</evidence>
<dbReference type="InterPro" id="IPR001876">
    <property type="entry name" value="Znf_RanBP2"/>
</dbReference>
<name>A0A8I6XG26_HORVV</name>
<keyword evidence="6" id="KW-1185">Reference proteome</keyword>
<reference evidence="5" key="3">
    <citation type="submission" date="2022-01" db="UniProtKB">
        <authorList>
            <consortium name="EnsemblPlants"/>
        </authorList>
    </citation>
    <scope>IDENTIFICATION</scope>
    <source>
        <strain evidence="5">subsp. vulgare</strain>
    </source>
</reference>
<evidence type="ECO:0000313" key="6">
    <source>
        <dbReference type="Proteomes" id="UP000011116"/>
    </source>
</evidence>
<accession>A0A8I6XG26</accession>
<reference evidence="6" key="1">
    <citation type="journal article" date="2012" name="Nature">
        <title>A physical, genetic and functional sequence assembly of the barley genome.</title>
        <authorList>
            <consortium name="The International Barley Genome Sequencing Consortium"/>
            <person name="Mayer K.F."/>
            <person name="Waugh R."/>
            <person name="Brown J.W."/>
            <person name="Schulman A."/>
            <person name="Langridge P."/>
            <person name="Platzer M."/>
            <person name="Fincher G.B."/>
            <person name="Muehlbauer G.J."/>
            <person name="Sato K."/>
            <person name="Close T.J."/>
            <person name="Wise R.P."/>
            <person name="Stein N."/>
        </authorList>
    </citation>
    <scope>NUCLEOTIDE SEQUENCE [LARGE SCALE GENOMIC DNA]</scope>
    <source>
        <strain evidence="6">cv. Morex</strain>
    </source>
</reference>
<keyword evidence="3" id="KW-0862">Zinc</keyword>
<dbReference type="Proteomes" id="UP000011116">
    <property type="component" value="Chromosome 4H"/>
</dbReference>
<reference evidence="5" key="2">
    <citation type="submission" date="2020-10" db="EMBL/GenBank/DDBJ databases">
        <authorList>
            <person name="Scholz U."/>
            <person name="Mascher M."/>
            <person name="Fiebig A."/>
        </authorList>
    </citation>
    <scope>NUCLEOTIDE SEQUENCE [LARGE SCALE GENOMIC DNA]</scope>
    <source>
        <strain evidence="5">cv. Morex</strain>
    </source>
</reference>
<sequence>MFVPKIDNQSELEGPHRNAGPWLCSICSQKNDTSCISCEVCGVLWDLSLYFSNANEAEGGEKSTQVYLYWQDLFSHHLVQNQKLLSSLMDFKATEMQPDTCKLPWVLCTRHTWHIISAVT</sequence>
<evidence type="ECO:0000259" key="4">
    <source>
        <dbReference type="PROSITE" id="PS01358"/>
    </source>
</evidence>
<keyword evidence="1" id="KW-0479">Metal-binding</keyword>
<evidence type="ECO:0000256" key="1">
    <source>
        <dbReference type="ARBA" id="ARBA00022723"/>
    </source>
</evidence>